<feature type="chain" id="PRO_5002954103" evidence="1">
    <location>
        <begin position="24"/>
        <end position="137"/>
    </location>
</feature>
<dbReference type="InParanoid" id="C5KFA8"/>
<sequence length="137" mass="14834">MFAIVFLVLVLFILILAPILAEAALNDSEFSVNRMDIVGENIKDCAASAAFCLDTILVSTLYNPLIFGVTVEPFTASFSTDEADLGYSSMPAVKVKASSHTVVNETVVVTVSNRSEFDRFSADIISKISHYEGKADM</sequence>
<dbReference type="EMBL" id="GG672711">
    <property type="protein sequence ID" value="EER16827.1"/>
    <property type="molecule type" value="Genomic_DNA"/>
</dbReference>
<dbReference type="OMA" id="VNETACA"/>
<evidence type="ECO:0000313" key="2">
    <source>
        <dbReference type="EMBL" id="EER16827.1"/>
    </source>
</evidence>
<proteinExistence type="predicted"/>
<keyword evidence="1" id="KW-0732">Signal</keyword>
<name>C5KFA8_PERM5</name>
<dbReference type="RefSeq" id="XP_002785031.1">
    <property type="nucleotide sequence ID" value="XM_002784985.1"/>
</dbReference>
<evidence type="ECO:0000256" key="1">
    <source>
        <dbReference type="SAM" id="SignalP"/>
    </source>
</evidence>
<feature type="signal peptide" evidence="1">
    <location>
        <begin position="1"/>
        <end position="23"/>
    </location>
</feature>
<reference evidence="2 3" key="1">
    <citation type="submission" date="2008-07" db="EMBL/GenBank/DDBJ databases">
        <authorList>
            <person name="El-Sayed N."/>
            <person name="Caler E."/>
            <person name="Inman J."/>
            <person name="Amedeo P."/>
            <person name="Hass B."/>
            <person name="Wortman J."/>
        </authorList>
    </citation>
    <scope>NUCLEOTIDE SEQUENCE [LARGE SCALE GENOMIC DNA]</scope>
    <source>
        <strain evidence="3">ATCC 50983 / TXsc</strain>
    </source>
</reference>
<keyword evidence="3" id="KW-1185">Reference proteome</keyword>
<organism evidence="3">
    <name type="scientific">Perkinsus marinus (strain ATCC 50983 / TXsc)</name>
    <dbReference type="NCBI Taxonomy" id="423536"/>
    <lineage>
        <taxon>Eukaryota</taxon>
        <taxon>Sar</taxon>
        <taxon>Alveolata</taxon>
        <taxon>Perkinsozoa</taxon>
        <taxon>Perkinsea</taxon>
        <taxon>Perkinsida</taxon>
        <taxon>Perkinsidae</taxon>
        <taxon>Perkinsus</taxon>
    </lineage>
</organism>
<accession>C5KFA8</accession>
<evidence type="ECO:0000313" key="3">
    <source>
        <dbReference type="Proteomes" id="UP000007800"/>
    </source>
</evidence>
<protein>
    <submittedName>
        <fullName evidence="2">Uncharacterized protein</fullName>
    </submittedName>
</protein>
<dbReference type="AlphaFoldDB" id="C5KFA8"/>
<dbReference type="GeneID" id="9063962"/>
<dbReference type="Proteomes" id="UP000007800">
    <property type="component" value="Unassembled WGS sequence"/>
</dbReference>
<gene>
    <name evidence="2" type="ORF">Pmar_PMAR011341</name>
</gene>